<feature type="domain" description="Mos1 transposase HTH" evidence="1">
    <location>
        <begin position="12"/>
        <end position="50"/>
    </location>
</feature>
<dbReference type="InterPro" id="IPR052709">
    <property type="entry name" value="Transposase-MT_Hybrid"/>
</dbReference>
<proteinExistence type="predicted"/>
<evidence type="ECO:0000259" key="1">
    <source>
        <dbReference type="Pfam" id="PF17906"/>
    </source>
</evidence>
<dbReference type="Pfam" id="PF17906">
    <property type="entry name" value="HTH_48"/>
    <property type="match status" value="1"/>
</dbReference>
<protein>
    <submittedName>
        <fullName evidence="3">Uncharacterized protein LOC102808255</fullName>
    </submittedName>
</protein>
<evidence type="ECO:0000313" key="3">
    <source>
        <dbReference type="RefSeq" id="XP_006825334.1"/>
    </source>
</evidence>
<dbReference type="Proteomes" id="UP000694865">
    <property type="component" value="Unplaced"/>
</dbReference>
<gene>
    <name evidence="3" type="primary">LOC102808255</name>
</gene>
<dbReference type="InterPro" id="IPR041426">
    <property type="entry name" value="Mos1_HTH"/>
</dbReference>
<dbReference type="PANTHER" id="PTHR46060">
    <property type="entry name" value="MARINER MOS1 TRANSPOSASE-LIKE PROTEIN"/>
    <property type="match status" value="1"/>
</dbReference>
<reference evidence="3" key="1">
    <citation type="submission" date="2025-08" db="UniProtKB">
        <authorList>
            <consortium name="RefSeq"/>
        </authorList>
    </citation>
    <scope>IDENTIFICATION</scope>
    <source>
        <tissue evidence="3">Testes</tissue>
    </source>
</reference>
<dbReference type="GeneID" id="102808255"/>
<accession>A0ABM0MZ93</accession>
<sequence length="138" mass="15569">MEPAECRAVIRLYLKGSTPKKTFDEINETYGDDALSYELVKRSHREFKHGPKTVETASRPGRLSSAIVEASVRQVEAAILEDRRIIVRQLAQDWYRLADNLQIDGVVFIGSQQLQDLTYGSKKLVVHTSGHTQIRLSG</sequence>
<dbReference type="PANTHER" id="PTHR46060:SF1">
    <property type="entry name" value="MARINER MOS1 TRANSPOSASE-LIKE PROTEIN"/>
    <property type="match status" value="1"/>
</dbReference>
<name>A0ABM0MZ93_SACKO</name>
<keyword evidence="2" id="KW-1185">Reference proteome</keyword>
<evidence type="ECO:0000313" key="2">
    <source>
        <dbReference type="Proteomes" id="UP000694865"/>
    </source>
</evidence>
<organism evidence="2 3">
    <name type="scientific">Saccoglossus kowalevskii</name>
    <name type="common">Acorn worm</name>
    <dbReference type="NCBI Taxonomy" id="10224"/>
    <lineage>
        <taxon>Eukaryota</taxon>
        <taxon>Metazoa</taxon>
        <taxon>Hemichordata</taxon>
        <taxon>Enteropneusta</taxon>
        <taxon>Harrimaniidae</taxon>
        <taxon>Saccoglossus</taxon>
    </lineage>
</organism>
<dbReference type="RefSeq" id="XP_006825334.1">
    <property type="nucleotide sequence ID" value="XM_006825271.1"/>
</dbReference>